<dbReference type="STRING" id="7176.B0XI27"/>
<keyword evidence="3" id="KW-1133">Transmembrane helix</keyword>
<evidence type="ECO:0000313" key="6">
    <source>
        <dbReference type="EMBL" id="EDS28967.1"/>
    </source>
</evidence>
<evidence type="ECO:0000256" key="3">
    <source>
        <dbReference type="SAM" id="Phobius"/>
    </source>
</evidence>
<reference evidence="7" key="2">
    <citation type="submission" date="2020-05" db="UniProtKB">
        <authorList>
            <consortium name="EnsemblMetazoa"/>
        </authorList>
    </citation>
    <scope>IDENTIFICATION</scope>
    <source>
        <strain evidence="7">JHB</strain>
    </source>
</reference>
<dbReference type="PANTHER" id="PTHR13723:SF200">
    <property type="entry name" value="ADAM METALLOPEPTIDASE WITH THROMBOSPONDIN TYPE 1 MOTIF B, ISOFORM B"/>
    <property type="match status" value="1"/>
</dbReference>
<protein>
    <submittedName>
        <fullName evidence="6 7">Adamts-7</fullName>
    </submittedName>
</protein>
<evidence type="ECO:0000256" key="1">
    <source>
        <dbReference type="ARBA" id="ARBA00004613"/>
    </source>
</evidence>
<keyword evidence="3" id="KW-0472">Membrane</keyword>
<keyword evidence="8" id="KW-1185">Reference proteome</keyword>
<dbReference type="HOGENOM" id="CLU_1002041_0_0_1"/>
<dbReference type="VEuPathDB" id="VectorBase:CQUJHB007907"/>
<evidence type="ECO:0000313" key="8">
    <source>
        <dbReference type="Proteomes" id="UP000002320"/>
    </source>
</evidence>
<dbReference type="GO" id="GO:0005576">
    <property type="term" value="C:extracellular region"/>
    <property type="evidence" value="ECO:0007669"/>
    <property type="project" value="UniProtKB-SubCell"/>
</dbReference>
<dbReference type="InterPro" id="IPR010294">
    <property type="entry name" value="ADAMTS_spacer1"/>
</dbReference>
<dbReference type="PANTHER" id="PTHR13723">
    <property type="entry name" value="ADAMTS A DISINTEGRIN AND METALLOPROTEASE WITH THROMBOSPONDIN MOTIFS PROTEASE"/>
    <property type="match status" value="1"/>
</dbReference>
<dbReference type="OrthoDB" id="412680at2759"/>
<dbReference type="VEuPathDB" id="VectorBase:CPIJ019058"/>
<dbReference type="EMBL" id="DS233252">
    <property type="protein sequence ID" value="EDS28967.1"/>
    <property type="molecule type" value="Genomic_DNA"/>
</dbReference>
<evidence type="ECO:0000259" key="5">
    <source>
        <dbReference type="Pfam" id="PF19236"/>
    </source>
</evidence>
<feature type="transmembrane region" description="Helical" evidence="3">
    <location>
        <begin position="17"/>
        <end position="42"/>
    </location>
</feature>
<dbReference type="GO" id="GO:0004222">
    <property type="term" value="F:metalloendopeptidase activity"/>
    <property type="evidence" value="ECO:0007669"/>
    <property type="project" value="TreeGrafter"/>
</dbReference>
<evidence type="ECO:0000259" key="4">
    <source>
        <dbReference type="Pfam" id="PF05986"/>
    </source>
</evidence>
<proteinExistence type="predicted"/>
<dbReference type="Proteomes" id="UP000002320">
    <property type="component" value="Unassembled WGS sequence"/>
</dbReference>
<dbReference type="GO" id="GO:0030198">
    <property type="term" value="P:extracellular matrix organization"/>
    <property type="evidence" value="ECO:0007669"/>
    <property type="project" value="InterPro"/>
</dbReference>
<dbReference type="Pfam" id="PF05986">
    <property type="entry name" value="ADAMTS_spacer1"/>
    <property type="match status" value="1"/>
</dbReference>
<sequence>MNATTELRVIVPDLVPYIYFNGTALFGPYGVLLASFAVWANVTLKITYQQCRSSSNYAKCRLIGPDGYPSIGDHHDLNMYPAVVKLYNRDLAISPIRNELCLLAPRGNEPCELYCTNSEDTIIMPFGDSAADGTPCNVGFNDMCIGGLCRRVGCDWVVDSNTTVDKCGVCGGREDSCTVIQGNVTRQVNASGDGYEELLQVPAGARNILVEEMIRSKNYIGIGKANGQEYYLNGNRHIQLPGEYEMAGSLALYERDDEQERVKIPGPISDDIVIAPFR</sequence>
<evidence type="ECO:0000256" key="2">
    <source>
        <dbReference type="ARBA" id="ARBA00022525"/>
    </source>
</evidence>
<dbReference type="InterPro" id="IPR050439">
    <property type="entry name" value="ADAMTS_ADAMTS-like"/>
</dbReference>
<dbReference type="InterPro" id="IPR045371">
    <property type="entry name" value="ADAMTS_CR_3"/>
</dbReference>
<feature type="domain" description="ADAMTS/ADAMTS-like Spacer 1" evidence="4">
    <location>
        <begin position="192"/>
        <end position="275"/>
    </location>
</feature>
<dbReference type="GO" id="GO:0006508">
    <property type="term" value="P:proteolysis"/>
    <property type="evidence" value="ECO:0007669"/>
    <property type="project" value="TreeGrafter"/>
</dbReference>
<keyword evidence="2" id="KW-0964">Secreted</keyword>
<comment type="subcellular location">
    <subcellularLocation>
        <location evidence="1">Secreted</location>
    </subcellularLocation>
</comment>
<dbReference type="EnsemblMetazoa" id="CPIJ019058-RA">
    <property type="protein sequence ID" value="CPIJ019058-PA"/>
    <property type="gene ID" value="CPIJ019058"/>
</dbReference>
<name>B0XI27_CULQU</name>
<keyword evidence="3" id="KW-0812">Transmembrane</keyword>
<gene>
    <name evidence="7" type="primary">6053166</name>
    <name evidence="6" type="ORF">CpipJ_CPIJ019058</name>
</gene>
<dbReference type="InParanoid" id="B0XI27"/>
<organism>
    <name type="scientific">Culex quinquefasciatus</name>
    <name type="common">Southern house mosquito</name>
    <name type="synonym">Culex pungens</name>
    <dbReference type="NCBI Taxonomy" id="7176"/>
    <lineage>
        <taxon>Eukaryota</taxon>
        <taxon>Metazoa</taxon>
        <taxon>Ecdysozoa</taxon>
        <taxon>Arthropoda</taxon>
        <taxon>Hexapoda</taxon>
        <taxon>Insecta</taxon>
        <taxon>Pterygota</taxon>
        <taxon>Neoptera</taxon>
        <taxon>Endopterygota</taxon>
        <taxon>Diptera</taxon>
        <taxon>Nematocera</taxon>
        <taxon>Culicoidea</taxon>
        <taxon>Culicidae</taxon>
        <taxon>Culicinae</taxon>
        <taxon>Culicini</taxon>
        <taxon>Culex</taxon>
        <taxon>Culex</taxon>
    </lineage>
</organism>
<dbReference type="KEGG" id="cqu:CpipJ_CPIJ019058"/>
<feature type="domain" description="ADAMTS/ADAMTS-like cysteine-rich" evidence="5">
    <location>
        <begin position="106"/>
        <end position="177"/>
    </location>
</feature>
<reference evidence="6" key="1">
    <citation type="submission" date="2007-03" db="EMBL/GenBank/DDBJ databases">
        <title>Annotation of Culex pipiens quinquefasciatus.</title>
        <authorList>
            <consortium name="The Broad Institute Genome Sequencing Platform"/>
            <person name="Atkinson P.W."/>
            <person name="Hemingway J."/>
            <person name="Christensen B.M."/>
            <person name="Higgs S."/>
            <person name="Kodira C."/>
            <person name="Hannick L."/>
            <person name="Megy K."/>
            <person name="O'Leary S."/>
            <person name="Pearson M."/>
            <person name="Haas B.J."/>
            <person name="Mauceli E."/>
            <person name="Wortman J.R."/>
            <person name="Lee N.H."/>
            <person name="Guigo R."/>
            <person name="Stanke M."/>
            <person name="Alvarado L."/>
            <person name="Amedeo P."/>
            <person name="Antoine C.H."/>
            <person name="Arensburger P."/>
            <person name="Bidwell S.L."/>
            <person name="Crawford M."/>
            <person name="Camaro F."/>
            <person name="Devon K."/>
            <person name="Engels R."/>
            <person name="Hammond M."/>
            <person name="Howarth C."/>
            <person name="Koehrsen M."/>
            <person name="Lawson D."/>
            <person name="Montgomery P."/>
            <person name="Nene V."/>
            <person name="Nusbaum C."/>
            <person name="Puiu D."/>
            <person name="Romero-Severson J."/>
            <person name="Severson D.W."/>
            <person name="Shumway M."/>
            <person name="Sisk P."/>
            <person name="Stolte C."/>
            <person name="Zeng Q."/>
            <person name="Eisenstadt E."/>
            <person name="Fraser-Liggett C."/>
            <person name="Strausberg R."/>
            <person name="Galagan J."/>
            <person name="Birren B."/>
            <person name="Collins F.H."/>
        </authorList>
    </citation>
    <scope>NUCLEOTIDE SEQUENCE [LARGE SCALE GENOMIC DNA]</scope>
    <source>
        <strain evidence="6">JHB</strain>
    </source>
</reference>
<dbReference type="Gene3D" id="2.60.120.830">
    <property type="match status" value="1"/>
</dbReference>
<evidence type="ECO:0000313" key="7">
    <source>
        <dbReference type="EnsemblMetazoa" id="CPIJ019058-PA"/>
    </source>
</evidence>
<dbReference type="Pfam" id="PF19236">
    <property type="entry name" value="ADAMTS_CR_3"/>
    <property type="match status" value="1"/>
</dbReference>
<dbReference type="eggNOG" id="KOG3538">
    <property type="taxonomic scope" value="Eukaryota"/>
</dbReference>
<dbReference type="GO" id="GO:0031012">
    <property type="term" value="C:extracellular matrix"/>
    <property type="evidence" value="ECO:0007669"/>
    <property type="project" value="TreeGrafter"/>
</dbReference>
<dbReference type="PRINTS" id="PR01857">
    <property type="entry name" value="ADAMTSFAMILY"/>
</dbReference>
<dbReference type="AlphaFoldDB" id="B0XI27"/>
<accession>B0XI27</accession>
<dbReference type="InterPro" id="IPR013273">
    <property type="entry name" value="ADAMTS/ADAMTS-like"/>
</dbReference>